<feature type="active site" description="Charge relay system" evidence="6">
    <location>
        <position position="67"/>
    </location>
</feature>
<name>A0A1F4TKD0_UNCSA</name>
<evidence type="ECO:0000313" key="8">
    <source>
        <dbReference type="EMBL" id="OGC32980.1"/>
    </source>
</evidence>
<dbReference type="PANTHER" id="PTHR12589">
    <property type="entry name" value="PYRUVOYL TETRAHYDROBIOPTERIN SYNTHASE"/>
    <property type="match status" value="1"/>
</dbReference>
<feature type="binding site" evidence="7">
    <location>
        <position position="27"/>
    </location>
    <ligand>
        <name>Zn(2+)</name>
        <dbReference type="ChEBI" id="CHEBI:29105"/>
    </ligand>
</feature>
<organism evidence="8 9">
    <name type="scientific">candidate division WOR-1 bacterium RIFOXYC2_FULL_41_25</name>
    <dbReference type="NCBI Taxonomy" id="1802586"/>
    <lineage>
        <taxon>Bacteria</taxon>
        <taxon>Bacillati</taxon>
        <taxon>Saganbacteria</taxon>
    </lineage>
</organism>
<evidence type="ECO:0000256" key="7">
    <source>
        <dbReference type="PIRSR" id="PIRSR006113-2"/>
    </source>
</evidence>
<evidence type="ECO:0000256" key="4">
    <source>
        <dbReference type="ARBA" id="ARBA00048807"/>
    </source>
</evidence>
<dbReference type="NCBIfam" id="TIGR03367">
    <property type="entry name" value="queuosine_QueD"/>
    <property type="match status" value="1"/>
</dbReference>
<feature type="active site" description="Charge relay system" evidence="6">
    <location>
        <position position="108"/>
    </location>
</feature>
<gene>
    <name evidence="8" type="ORF">A2462_03570</name>
</gene>
<dbReference type="Gene3D" id="3.30.479.10">
    <property type="entry name" value="6-pyruvoyl tetrahydropterin synthase/QueD"/>
    <property type="match status" value="1"/>
</dbReference>
<dbReference type="GO" id="GO:0008616">
    <property type="term" value="P:tRNA queuosine(34) biosynthetic process"/>
    <property type="evidence" value="ECO:0007669"/>
    <property type="project" value="UniProtKB-KW"/>
</dbReference>
<feature type="binding site" evidence="7">
    <location>
        <position position="14"/>
    </location>
    <ligand>
        <name>Zn(2+)</name>
        <dbReference type="ChEBI" id="CHEBI:29105"/>
    </ligand>
</feature>
<protein>
    <recommendedName>
        <fullName evidence="3 5">6-carboxy-5,6,7,8-tetrahydropterin synthase</fullName>
        <ecNumber evidence="5">4.-.-.-</ecNumber>
    </recommendedName>
</protein>
<comment type="similarity">
    <text evidence="2 5">Belongs to the PTPS family. QueD subfamily.</text>
</comment>
<keyword evidence="5 7" id="KW-0862">Zinc</keyword>
<dbReference type="PANTHER" id="PTHR12589:SF8">
    <property type="entry name" value="6-CARBOXY-5,6,7,8-TETRAHYDROPTERIN SYNTHASE"/>
    <property type="match status" value="1"/>
</dbReference>
<evidence type="ECO:0000256" key="1">
    <source>
        <dbReference type="ARBA" id="ARBA00005061"/>
    </source>
</evidence>
<sequence>MYELIVEETFDAAHALRGYEGPCENLHGHTWKVQVLIQGEKLNQLGLLEDFKSIKTVLRTVLNIYDHKHLNEIPPFDQENPSSENLARVIYENMKSKIASVKKVSVWESATSCASYRIS</sequence>
<dbReference type="EC" id="4.-.-.-" evidence="5"/>
<comment type="cofactor">
    <cofactor evidence="5 7">
        <name>Zn(2+)</name>
        <dbReference type="ChEBI" id="CHEBI:29105"/>
    </cofactor>
    <text evidence="5 7">Binds 1 zinc ion per subunit.</text>
</comment>
<evidence type="ECO:0000313" key="9">
    <source>
        <dbReference type="Proteomes" id="UP000177309"/>
    </source>
</evidence>
<dbReference type="InterPro" id="IPR038418">
    <property type="entry name" value="6-PTP_synth/QueD_sf"/>
</dbReference>
<dbReference type="InterPro" id="IPR007115">
    <property type="entry name" value="6-PTP_synth/QueD"/>
</dbReference>
<dbReference type="Pfam" id="PF01242">
    <property type="entry name" value="PTPS"/>
    <property type="match status" value="1"/>
</dbReference>
<comment type="catalytic activity">
    <reaction evidence="4 5">
        <text>7,8-dihydroneopterin 3'-triphosphate + H2O = 6-carboxy-5,6,7,8-tetrahydropterin + triphosphate + acetaldehyde + 2 H(+)</text>
        <dbReference type="Rhea" id="RHEA:27966"/>
        <dbReference type="ChEBI" id="CHEBI:15343"/>
        <dbReference type="ChEBI" id="CHEBI:15377"/>
        <dbReference type="ChEBI" id="CHEBI:15378"/>
        <dbReference type="ChEBI" id="CHEBI:18036"/>
        <dbReference type="ChEBI" id="CHEBI:58462"/>
        <dbReference type="ChEBI" id="CHEBI:61032"/>
        <dbReference type="EC" id="4.1.2.50"/>
    </reaction>
</comment>
<evidence type="ECO:0000256" key="3">
    <source>
        <dbReference type="ARBA" id="ARBA00018141"/>
    </source>
</evidence>
<accession>A0A1F4TKD0</accession>
<dbReference type="AlphaFoldDB" id="A0A1F4TKD0"/>
<proteinExistence type="inferred from homology"/>
<dbReference type="GO" id="GO:0070497">
    <property type="term" value="F:6-carboxytetrahydropterin synthase activity"/>
    <property type="evidence" value="ECO:0007669"/>
    <property type="project" value="UniProtKB-EC"/>
</dbReference>
<keyword evidence="5" id="KW-0671">Queuosine biosynthesis</keyword>
<dbReference type="PIRSF" id="PIRSF006113">
    <property type="entry name" value="PTP_synth"/>
    <property type="match status" value="1"/>
</dbReference>
<dbReference type="GO" id="GO:0046872">
    <property type="term" value="F:metal ion binding"/>
    <property type="evidence" value="ECO:0007669"/>
    <property type="project" value="UniProtKB-KW"/>
</dbReference>
<evidence type="ECO:0000256" key="6">
    <source>
        <dbReference type="PIRSR" id="PIRSR006113-1"/>
    </source>
</evidence>
<feature type="binding site" evidence="7">
    <location>
        <position position="29"/>
    </location>
    <ligand>
        <name>Zn(2+)</name>
        <dbReference type="ChEBI" id="CHEBI:29105"/>
    </ligand>
</feature>
<dbReference type="Proteomes" id="UP000177309">
    <property type="component" value="Unassembled WGS sequence"/>
</dbReference>
<keyword evidence="5 7" id="KW-0479">Metal-binding</keyword>
<evidence type="ECO:0000256" key="2">
    <source>
        <dbReference type="ARBA" id="ARBA00008900"/>
    </source>
</evidence>
<dbReference type="SUPFAM" id="SSF55620">
    <property type="entry name" value="Tetrahydrobiopterin biosynthesis enzymes-like"/>
    <property type="match status" value="1"/>
</dbReference>
<comment type="pathway">
    <text evidence="1 5">Purine metabolism; 7-cyano-7-deazaguanine biosynthesis.</text>
</comment>
<evidence type="ECO:0000256" key="5">
    <source>
        <dbReference type="PIRNR" id="PIRNR006113"/>
    </source>
</evidence>
<dbReference type="EMBL" id="MEUI01000041">
    <property type="protein sequence ID" value="OGC32980.1"/>
    <property type="molecule type" value="Genomic_DNA"/>
</dbReference>
<dbReference type="UniPathway" id="UPA00391"/>
<reference evidence="8 9" key="1">
    <citation type="journal article" date="2016" name="Nat. Commun.">
        <title>Thousands of microbial genomes shed light on interconnected biogeochemical processes in an aquifer system.</title>
        <authorList>
            <person name="Anantharaman K."/>
            <person name="Brown C.T."/>
            <person name="Hug L.A."/>
            <person name="Sharon I."/>
            <person name="Castelle C.J."/>
            <person name="Probst A.J."/>
            <person name="Thomas B.C."/>
            <person name="Singh A."/>
            <person name="Wilkins M.J."/>
            <person name="Karaoz U."/>
            <person name="Brodie E.L."/>
            <person name="Williams K.H."/>
            <person name="Hubbard S.S."/>
            <person name="Banfield J.F."/>
        </authorList>
    </citation>
    <scope>NUCLEOTIDE SEQUENCE [LARGE SCALE GENOMIC DNA]</scope>
</reference>
<feature type="active site" description="Proton acceptor" evidence="6">
    <location>
        <position position="23"/>
    </location>
</feature>
<keyword evidence="5" id="KW-0456">Lyase</keyword>
<comment type="caution">
    <text evidence="8">The sequence shown here is derived from an EMBL/GenBank/DDBJ whole genome shotgun (WGS) entry which is preliminary data.</text>
</comment>